<name>A0AAN8YE91_SOLBU</name>
<reference evidence="1 2" key="1">
    <citation type="submission" date="2024-02" db="EMBL/GenBank/DDBJ databases">
        <title>de novo genome assembly of Solanum bulbocastanum strain 11H21.</title>
        <authorList>
            <person name="Hosaka A.J."/>
        </authorList>
    </citation>
    <scope>NUCLEOTIDE SEQUENCE [LARGE SCALE GENOMIC DNA]</scope>
    <source>
        <tissue evidence="1">Young leaves</tissue>
    </source>
</reference>
<evidence type="ECO:0000313" key="2">
    <source>
        <dbReference type="Proteomes" id="UP001371456"/>
    </source>
</evidence>
<keyword evidence="2" id="KW-1185">Reference proteome</keyword>
<dbReference type="EMBL" id="JBANQN010000005">
    <property type="protein sequence ID" value="KAK6789252.1"/>
    <property type="molecule type" value="Genomic_DNA"/>
</dbReference>
<evidence type="ECO:0000313" key="1">
    <source>
        <dbReference type="EMBL" id="KAK6789252.1"/>
    </source>
</evidence>
<comment type="caution">
    <text evidence="1">The sequence shown here is derived from an EMBL/GenBank/DDBJ whole genome shotgun (WGS) entry which is preliminary data.</text>
</comment>
<accession>A0AAN8YE91</accession>
<protein>
    <submittedName>
        <fullName evidence="1">Uncharacterized protein</fullName>
    </submittedName>
</protein>
<organism evidence="1 2">
    <name type="scientific">Solanum bulbocastanum</name>
    <name type="common">Wild potato</name>
    <dbReference type="NCBI Taxonomy" id="147425"/>
    <lineage>
        <taxon>Eukaryota</taxon>
        <taxon>Viridiplantae</taxon>
        <taxon>Streptophyta</taxon>
        <taxon>Embryophyta</taxon>
        <taxon>Tracheophyta</taxon>
        <taxon>Spermatophyta</taxon>
        <taxon>Magnoliopsida</taxon>
        <taxon>eudicotyledons</taxon>
        <taxon>Gunneridae</taxon>
        <taxon>Pentapetalae</taxon>
        <taxon>asterids</taxon>
        <taxon>lamiids</taxon>
        <taxon>Solanales</taxon>
        <taxon>Solanaceae</taxon>
        <taxon>Solanoideae</taxon>
        <taxon>Solaneae</taxon>
        <taxon>Solanum</taxon>
    </lineage>
</organism>
<proteinExistence type="predicted"/>
<dbReference type="Proteomes" id="UP001371456">
    <property type="component" value="Unassembled WGS sequence"/>
</dbReference>
<gene>
    <name evidence="1" type="ORF">RDI58_013051</name>
</gene>
<sequence length="15" mass="1878">MAMKKRQKTRSLTLW</sequence>